<dbReference type="InterPro" id="IPR020103">
    <property type="entry name" value="PsdUridine_synth_cat_dom_sf"/>
</dbReference>
<organism evidence="4 5">
    <name type="scientific">Marivirga salinarum</name>
    <dbReference type="NCBI Taxonomy" id="3059078"/>
    <lineage>
        <taxon>Bacteria</taxon>
        <taxon>Pseudomonadati</taxon>
        <taxon>Bacteroidota</taxon>
        <taxon>Cytophagia</taxon>
        <taxon>Cytophagales</taxon>
        <taxon>Marivirgaceae</taxon>
        <taxon>Marivirga</taxon>
    </lineage>
</organism>
<dbReference type="PROSITE" id="PS50889">
    <property type="entry name" value="S4"/>
    <property type="match status" value="1"/>
</dbReference>
<accession>A0AA49GAJ7</accession>
<dbReference type="GO" id="GO:0140098">
    <property type="term" value="F:catalytic activity, acting on RNA"/>
    <property type="evidence" value="ECO:0007669"/>
    <property type="project" value="UniProtKB-ARBA"/>
</dbReference>
<evidence type="ECO:0000256" key="2">
    <source>
        <dbReference type="PROSITE-ProRule" id="PRU00182"/>
    </source>
</evidence>
<dbReference type="Pfam" id="PF00849">
    <property type="entry name" value="PseudoU_synth_2"/>
    <property type="match status" value="1"/>
</dbReference>
<dbReference type="InterPro" id="IPR050188">
    <property type="entry name" value="RluA_PseudoU_synthase"/>
</dbReference>
<dbReference type="RefSeq" id="WP_308347130.1">
    <property type="nucleotide sequence ID" value="NZ_CP129971.1"/>
</dbReference>
<keyword evidence="4" id="KW-0413">Isomerase</keyword>
<dbReference type="GO" id="GO:0009982">
    <property type="term" value="F:pseudouridine synthase activity"/>
    <property type="evidence" value="ECO:0007669"/>
    <property type="project" value="InterPro"/>
</dbReference>
<gene>
    <name evidence="4" type="ORF">QYS49_25380</name>
</gene>
<evidence type="ECO:0000313" key="4">
    <source>
        <dbReference type="EMBL" id="WKK74954.1"/>
    </source>
</evidence>
<dbReference type="SUPFAM" id="SSF55120">
    <property type="entry name" value="Pseudouridine synthase"/>
    <property type="match status" value="1"/>
</dbReference>
<dbReference type="CDD" id="cd00165">
    <property type="entry name" value="S4"/>
    <property type="match status" value="1"/>
</dbReference>
<keyword evidence="5" id="KW-1185">Reference proteome</keyword>
<evidence type="ECO:0000313" key="5">
    <source>
        <dbReference type="Proteomes" id="UP001230496"/>
    </source>
</evidence>
<dbReference type="InterPro" id="IPR006145">
    <property type="entry name" value="PsdUridine_synth_RsuA/RluA"/>
</dbReference>
<protein>
    <submittedName>
        <fullName evidence="4">RluA family pseudouridine synthase</fullName>
        <ecNumber evidence="4">5.4.99.-</ecNumber>
    </submittedName>
</protein>
<dbReference type="PANTHER" id="PTHR21600:SF44">
    <property type="entry name" value="RIBOSOMAL LARGE SUBUNIT PSEUDOURIDINE SYNTHASE D"/>
    <property type="match status" value="1"/>
</dbReference>
<dbReference type="KEGG" id="msaa:QYS49_25380"/>
<evidence type="ECO:0000256" key="1">
    <source>
        <dbReference type="ARBA" id="ARBA00010876"/>
    </source>
</evidence>
<keyword evidence="2" id="KW-0694">RNA-binding</keyword>
<dbReference type="Proteomes" id="UP001230496">
    <property type="component" value="Chromosome"/>
</dbReference>
<evidence type="ECO:0000259" key="3">
    <source>
        <dbReference type="Pfam" id="PF00849"/>
    </source>
</evidence>
<dbReference type="GO" id="GO:0000455">
    <property type="term" value="P:enzyme-directed rRNA pseudouridine synthesis"/>
    <property type="evidence" value="ECO:0007669"/>
    <property type="project" value="TreeGrafter"/>
</dbReference>
<name>A0AA49GAJ7_9BACT</name>
<dbReference type="EC" id="5.4.99.-" evidence="4"/>
<dbReference type="Gene3D" id="3.30.2350.10">
    <property type="entry name" value="Pseudouridine synthase"/>
    <property type="match status" value="1"/>
</dbReference>
<feature type="domain" description="Pseudouridine synthase RsuA/RluA-like" evidence="3">
    <location>
        <begin position="92"/>
        <end position="244"/>
    </location>
</feature>
<sequence length="300" mass="34350">MNKKSSPSNQELNSYIIEEDTELLKHLSAAYPNKKKALLKSVMGGGQIRINGDVITQFNHPLKKGDEIQINWAKPSKKIKLQKLNIIYEDQHLIAIEKEAGLLSVASLKEKTKNAVQILKEHMEAIDPRNKVYIIHRLEREVSGILLFAKSKELQEQLQNHWEDFIIDRKYVAIVEGKVKETSHTLKNYLRSNKHNEVFIVDTPNNATSAITHFKLLKQSNAYSMLEFKLETGFKNQIRVQMAHFGYPVTGDKKYTARKNPLARVALHANLMELKHPISGEHLKFELVPPSNFRNLVAKG</sequence>
<dbReference type="EMBL" id="CP129971">
    <property type="protein sequence ID" value="WKK74954.1"/>
    <property type="molecule type" value="Genomic_DNA"/>
</dbReference>
<reference evidence="4 5" key="1">
    <citation type="submission" date="2023-08" db="EMBL/GenBank/DDBJ databases">
        <title>Comparative genomics and taxonomic characterization of three novel marine species of genus Marivirga.</title>
        <authorList>
            <person name="Muhammad N."/>
            <person name="Kim S.-G."/>
        </authorList>
    </citation>
    <scope>NUCLEOTIDE SEQUENCE [LARGE SCALE GENOMIC DNA]</scope>
    <source>
        <strain evidence="4 5">BDSF4-3</strain>
    </source>
</reference>
<dbReference type="PANTHER" id="PTHR21600">
    <property type="entry name" value="MITOCHONDRIAL RNA PSEUDOURIDINE SYNTHASE"/>
    <property type="match status" value="1"/>
</dbReference>
<proteinExistence type="inferred from homology"/>
<comment type="similarity">
    <text evidence="1">Belongs to the pseudouridine synthase RluA family.</text>
</comment>
<dbReference type="AlphaFoldDB" id="A0AA49GAJ7"/>
<dbReference type="CDD" id="cd02869">
    <property type="entry name" value="PseudoU_synth_RluA_like"/>
    <property type="match status" value="1"/>
</dbReference>
<dbReference type="GO" id="GO:0003723">
    <property type="term" value="F:RNA binding"/>
    <property type="evidence" value="ECO:0007669"/>
    <property type="project" value="UniProtKB-KW"/>
</dbReference>